<protein>
    <submittedName>
        <fullName evidence="1">YbbR-like domain-containing protein</fullName>
    </submittedName>
</protein>
<dbReference type="Pfam" id="PF07949">
    <property type="entry name" value="YbbR"/>
    <property type="match status" value="1"/>
</dbReference>
<evidence type="ECO:0000313" key="1">
    <source>
        <dbReference type="EMBL" id="MBM3316476.1"/>
    </source>
</evidence>
<dbReference type="Gene3D" id="2.170.120.30">
    <property type="match status" value="2"/>
</dbReference>
<dbReference type="PANTHER" id="PTHR37804">
    <property type="entry name" value="CDAA REGULATORY PROTEIN CDAR"/>
    <property type="match status" value="1"/>
</dbReference>
<dbReference type="InterPro" id="IPR012505">
    <property type="entry name" value="YbbR"/>
</dbReference>
<dbReference type="InterPro" id="IPR053154">
    <property type="entry name" value="c-di-AMP_regulator"/>
</dbReference>
<evidence type="ECO:0000313" key="2">
    <source>
        <dbReference type="Proteomes" id="UP000748308"/>
    </source>
</evidence>
<dbReference type="Proteomes" id="UP000748308">
    <property type="component" value="Unassembled WGS sequence"/>
</dbReference>
<reference evidence="1" key="1">
    <citation type="submission" date="2019-03" db="EMBL/GenBank/DDBJ databases">
        <title>Lake Tanganyika Metagenome-Assembled Genomes (MAGs).</title>
        <authorList>
            <person name="Tran P."/>
        </authorList>
    </citation>
    <scope>NUCLEOTIDE SEQUENCE</scope>
    <source>
        <strain evidence="1">M_DeepCast_400m_m2_100</strain>
    </source>
</reference>
<dbReference type="EMBL" id="VGIY01000015">
    <property type="protein sequence ID" value="MBM3316476.1"/>
    <property type="molecule type" value="Genomic_DNA"/>
</dbReference>
<dbReference type="AlphaFoldDB" id="A0A937X6B8"/>
<proteinExistence type="predicted"/>
<dbReference type="PANTHER" id="PTHR37804:SF1">
    <property type="entry name" value="CDAA REGULATORY PROTEIN CDAR"/>
    <property type="match status" value="1"/>
</dbReference>
<dbReference type="Gene3D" id="2.170.120.40">
    <property type="entry name" value="YbbR-like domain"/>
    <property type="match status" value="1"/>
</dbReference>
<sequence length="316" mass="33776">MPRWLAGRIFHNSGTKLVALALALLLYAHVFTSRESEITMDVPLQLQGVPEGLTWSGEMPASARVRFRGVGVDLLKLRSRVEPSRVRVDVMGARPGHFQRPLVAEDVVTAPGLGVQALEIVSPREIVLRFDQLLARRLPVRPATVGRVAAGYTVQGRVVVEPESVLVRGPAAVLSGTEHLGTEPVDLTGSSDIVTRSAAVQPPAGCVATPEAVAVRVVIERVVTRTFPLLPVEVLRSRGVQLKRLEPETGTVAVSGPASLVESLRSEDLRASIDARGLPPGGVYALMASVELRSGEAAGSVSVEPVRPEKFEVELE</sequence>
<accession>A0A937X6B8</accession>
<name>A0A937X6B8_UNCEI</name>
<comment type="caution">
    <text evidence="1">The sequence shown here is derived from an EMBL/GenBank/DDBJ whole genome shotgun (WGS) entry which is preliminary data.</text>
</comment>
<organism evidence="1 2">
    <name type="scientific">Eiseniibacteriota bacterium</name>
    <dbReference type="NCBI Taxonomy" id="2212470"/>
    <lineage>
        <taxon>Bacteria</taxon>
        <taxon>Candidatus Eiseniibacteriota</taxon>
    </lineage>
</organism>
<gene>
    <name evidence="1" type="ORF">FJY75_01360</name>
</gene>